<gene>
    <name evidence="1" type="ORF">C6Y45_08225</name>
</gene>
<name>A0A2T4U6C8_9BACI</name>
<keyword evidence="2" id="KW-1185">Reference proteome</keyword>
<dbReference type="AlphaFoldDB" id="A0A2T4U6C8"/>
<evidence type="ECO:0000313" key="1">
    <source>
        <dbReference type="EMBL" id="PTL38958.1"/>
    </source>
</evidence>
<dbReference type="OrthoDB" id="2355652at2"/>
<evidence type="ECO:0000313" key="2">
    <source>
        <dbReference type="Proteomes" id="UP000240509"/>
    </source>
</evidence>
<accession>A0A2T4U6C8</accession>
<dbReference type="Proteomes" id="UP000240509">
    <property type="component" value="Unassembled WGS sequence"/>
</dbReference>
<comment type="caution">
    <text evidence="1">The sequence shown here is derived from an EMBL/GenBank/DDBJ whole genome shotgun (WGS) entry which is preliminary data.</text>
</comment>
<protein>
    <submittedName>
        <fullName evidence="1">Uncharacterized protein</fullName>
    </submittedName>
</protein>
<proteinExistence type="predicted"/>
<dbReference type="InterPro" id="IPR025544">
    <property type="entry name" value="YhzD"/>
</dbReference>
<organism evidence="1 2">
    <name type="scientific">Alkalicoccus saliphilus</name>
    <dbReference type="NCBI Taxonomy" id="200989"/>
    <lineage>
        <taxon>Bacteria</taxon>
        <taxon>Bacillati</taxon>
        <taxon>Bacillota</taxon>
        <taxon>Bacilli</taxon>
        <taxon>Bacillales</taxon>
        <taxon>Bacillaceae</taxon>
        <taxon>Alkalicoccus</taxon>
    </lineage>
</organism>
<sequence>MKTYFLTAYSPGGEHLINESLQADTDDEAVKAAVKRLEEEELTDVPSRLVRSSGGMLHFHP</sequence>
<reference evidence="1 2" key="1">
    <citation type="submission" date="2018-03" db="EMBL/GenBank/DDBJ databases">
        <title>Alkalicoccus saliphilus sp. nov., isolated from a mineral pool.</title>
        <authorList>
            <person name="Zhao B."/>
        </authorList>
    </citation>
    <scope>NUCLEOTIDE SEQUENCE [LARGE SCALE GENOMIC DNA]</scope>
    <source>
        <strain evidence="1 2">6AG</strain>
    </source>
</reference>
<dbReference type="Pfam" id="PF14120">
    <property type="entry name" value="YhzD"/>
    <property type="match status" value="1"/>
</dbReference>
<dbReference type="RefSeq" id="WP_107584759.1">
    <property type="nucleotide sequence ID" value="NZ_PZJJ01000011.1"/>
</dbReference>
<dbReference type="EMBL" id="PZJJ01000011">
    <property type="protein sequence ID" value="PTL38958.1"/>
    <property type="molecule type" value="Genomic_DNA"/>
</dbReference>